<dbReference type="PANTHER" id="PTHR43008">
    <property type="entry name" value="BENZIL REDUCTASE"/>
    <property type="match status" value="1"/>
</dbReference>
<evidence type="ECO:0000313" key="4">
    <source>
        <dbReference type="Proteomes" id="UP000295021"/>
    </source>
</evidence>
<gene>
    <name evidence="3" type="ORF">EV131_10137</name>
</gene>
<protein>
    <submittedName>
        <fullName evidence="3">Short subunit dehydrogenase</fullName>
    </submittedName>
</protein>
<dbReference type="InterPro" id="IPR002347">
    <property type="entry name" value="SDR_fam"/>
</dbReference>
<comment type="caution">
    <text evidence="3">The sequence shown here is derived from an EMBL/GenBank/DDBJ whole genome shotgun (WGS) entry which is preliminary data.</text>
</comment>
<dbReference type="PANTHER" id="PTHR43008:SF4">
    <property type="entry name" value="CHAIN DEHYDROGENASE, PUTATIVE (AFU_ORTHOLOGUE AFUA_4G08710)-RELATED"/>
    <property type="match status" value="1"/>
</dbReference>
<dbReference type="Gene3D" id="3.40.50.720">
    <property type="entry name" value="NAD(P)-binding Rossmann-like Domain"/>
    <property type="match status" value="1"/>
</dbReference>
<organism evidence="3 4">
    <name type="scientific">Rhizobium laguerreae</name>
    <dbReference type="NCBI Taxonomy" id="1076926"/>
    <lineage>
        <taxon>Bacteria</taxon>
        <taxon>Pseudomonadati</taxon>
        <taxon>Pseudomonadota</taxon>
        <taxon>Alphaproteobacteria</taxon>
        <taxon>Hyphomicrobiales</taxon>
        <taxon>Rhizobiaceae</taxon>
        <taxon>Rhizobium/Agrobacterium group</taxon>
        <taxon>Rhizobium</taxon>
    </lineage>
</organism>
<name>A0AAX2QSS6_9HYPH</name>
<accession>A0AAX2QSS6</accession>
<evidence type="ECO:0000313" key="3">
    <source>
        <dbReference type="EMBL" id="TCU29556.1"/>
    </source>
</evidence>
<dbReference type="EMBL" id="SMBI01000001">
    <property type="protein sequence ID" value="TCU29556.1"/>
    <property type="molecule type" value="Genomic_DNA"/>
</dbReference>
<reference evidence="3 4" key="1">
    <citation type="submission" date="2019-03" db="EMBL/GenBank/DDBJ databases">
        <title>Genomic Encyclopedia of Type Strains, Phase IV (KMG-V): Genome sequencing to study the core and pangenomes of soil and plant-associated prokaryotes.</title>
        <authorList>
            <person name="Whitman W."/>
        </authorList>
    </citation>
    <scope>NUCLEOTIDE SEQUENCE [LARGE SCALE GENOMIC DNA]</scope>
    <source>
        <strain evidence="3 4">FB403</strain>
    </source>
</reference>
<dbReference type="GO" id="GO:0050664">
    <property type="term" value="F:oxidoreductase activity, acting on NAD(P)H, oxygen as acceptor"/>
    <property type="evidence" value="ECO:0007669"/>
    <property type="project" value="TreeGrafter"/>
</dbReference>
<dbReference type="SUPFAM" id="SSF51735">
    <property type="entry name" value="NAD(P)-binding Rossmann-fold domains"/>
    <property type="match status" value="1"/>
</dbReference>
<evidence type="ECO:0000256" key="1">
    <source>
        <dbReference type="ARBA" id="ARBA00006484"/>
    </source>
</evidence>
<proteinExistence type="inferred from homology"/>
<dbReference type="Pfam" id="PF00106">
    <property type="entry name" value="adh_short"/>
    <property type="match status" value="1"/>
</dbReference>
<comment type="similarity">
    <text evidence="1">Belongs to the short-chain dehydrogenases/reductases (SDR) family.</text>
</comment>
<dbReference type="AlphaFoldDB" id="A0AAX2QSS6"/>
<keyword evidence="2" id="KW-0560">Oxidoreductase</keyword>
<sequence length="70" mass="7303">MSILDRFSLAGQVALVTGGGRGLGFEMECALAEAGAHVIVNGRTAATLEDAVRTIRAAGGTAEARRIRYR</sequence>
<dbReference type="Proteomes" id="UP000295021">
    <property type="component" value="Unassembled WGS sequence"/>
</dbReference>
<dbReference type="InterPro" id="IPR036291">
    <property type="entry name" value="NAD(P)-bd_dom_sf"/>
</dbReference>
<evidence type="ECO:0000256" key="2">
    <source>
        <dbReference type="ARBA" id="ARBA00023002"/>
    </source>
</evidence>